<sequence>MSDEYSLSDVLKRMYQNQLGLEAALMELTLLAEKEGLTEIGENVRGALWIIGENSGHIKQGLARLQGREPPRS</sequence>
<protein>
    <submittedName>
        <fullName evidence="1">Uncharacterized protein</fullName>
    </submittedName>
</protein>
<keyword evidence="2" id="KW-1185">Reference proteome</keyword>
<evidence type="ECO:0000313" key="1">
    <source>
        <dbReference type="EMBL" id="SMQ22197.1"/>
    </source>
</evidence>
<dbReference type="EMBL" id="FXUY01000001">
    <property type="protein sequence ID" value="SMQ22197.1"/>
    <property type="molecule type" value="Genomic_DNA"/>
</dbReference>
<gene>
    <name evidence="1" type="ORF">SAMN04488483_0150</name>
</gene>
<reference evidence="1" key="1">
    <citation type="submission" date="2017-05" db="EMBL/GenBank/DDBJ databases">
        <authorList>
            <person name="Varghese N."/>
            <person name="Submissions S."/>
        </authorList>
    </citation>
    <scope>NUCLEOTIDE SEQUENCE</scope>
    <source>
        <strain evidence="1">LMG 28168</strain>
    </source>
</reference>
<name>A0ACD2TZH3_9PSED</name>
<proteinExistence type="predicted"/>
<comment type="caution">
    <text evidence="1">The sequence shown here is derived from an EMBL/GenBank/DDBJ whole genome shotgun (WGS) entry which is preliminary data.</text>
</comment>
<evidence type="ECO:0000313" key="2">
    <source>
        <dbReference type="Proteomes" id="UP001158048"/>
    </source>
</evidence>
<accession>A0ACD2TZH3</accession>
<organism evidence="1 2">
    <name type="scientific">Pseudomonas helmanticensis</name>
    <dbReference type="NCBI Taxonomy" id="1471381"/>
    <lineage>
        <taxon>Bacteria</taxon>
        <taxon>Pseudomonadati</taxon>
        <taxon>Pseudomonadota</taxon>
        <taxon>Gammaproteobacteria</taxon>
        <taxon>Pseudomonadales</taxon>
        <taxon>Pseudomonadaceae</taxon>
        <taxon>Pseudomonas</taxon>
    </lineage>
</organism>
<dbReference type="Proteomes" id="UP001158048">
    <property type="component" value="Unassembled WGS sequence"/>
</dbReference>